<dbReference type="Proteomes" id="UP000591948">
    <property type="component" value="Unassembled WGS sequence"/>
</dbReference>
<comment type="caution">
    <text evidence="1">The sequence shown here is derived from an EMBL/GenBank/DDBJ whole genome shotgun (WGS) entry which is preliminary data.</text>
</comment>
<name>A0A6V8P7X1_9ACTN</name>
<reference evidence="1 2" key="1">
    <citation type="journal article" date="2020" name="Front. Microbiol.">
        <title>Single-cell genomics of novel Actinobacteria with the Wood-Ljungdahl pathway discovered in a serpentinizing system.</title>
        <authorList>
            <person name="Merino N."/>
            <person name="Kawai M."/>
            <person name="Boyd E.S."/>
            <person name="Colman D.R."/>
            <person name="McGlynn S.E."/>
            <person name="Nealson K.H."/>
            <person name="Kurokawa K."/>
            <person name="Hongoh Y."/>
        </authorList>
    </citation>
    <scope>NUCLEOTIDE SEQUENCE [LARGE SCALE GENOMIC DNA]</scope>
    <source>
        <strain evidence="1 2">S33</strain>
    </source>
</reference>
<feature type="non-terminal residue" evidence="1">
    <location>
        <position position="1"/>
    </location>
</feature>
<gene>
    <name evidence="1" type="ORF">HKBW3S33_02143</name>
</gene>
<evidence type="ECO:0000313" key="2">
    <source>
        <dbReference type="Proteomes" id="UP000591948"/>
    </source>
</evidence>
<organism evidence="1 2">
    <name type="scientific">Candidatus Hakubella thermalkaliphila</name>
    <dbReference type="NCBI Taxonomy" id="2754717"/>
    <lineage>
        <taxon>Bacteria</taxon>
        <taxon>Bacillati</taxon>
        <taxon>Actinomycetota</taxon>
        <taxon>Actinomycetota incertae sedis</taxon>
        <taxon>Candidatus Hakubellales</taxon>
        <taxon>Candidatus Hakubellaceae</taxon>
        <taxon>Candidatus Hakubella</taxon>
    </lineage>
</organism>
<dbReference type="EMBL" id="BLRY01000372">
    <property type="protein sequence ID" value="GFP28729.1"/>
    <property type="molecule type" value="Genomic_DNA"/>
</dbReference>
<proteinExistence type="predicted"/>
<sequence length="51" mass="5799">YESDEIREGIIMDYDKDGNVIGIEILDASEYLAPDELATVKFDISRAIVHR</sequence>
<accession>A0A6V8P7X1</accession>
<evidence type="ECO:0008006" key="3">
    <source>
        <dbReference type="Google" id="ProtNLM"/>
    </source>
</evidence>
<keyword evidence="2" id="KW-1185">Reference proteome</keyword>
<evidence type="ECO:0000313" key="1">
    <source>
        <dbReference type="EMBL" id="GFP28729.1"/>
    </source>
</evidence>
<dbReference type="AlphaFoldDB" id="A0A6V8P7X1"/>
<protein>
    <recommendedName>
        <fullName evidence="3">DUF2283 domain-containing protein</fullName>
    </recommendedName>
</protein>
<dbReference type="Pfam" id="PF10049">
    <property type="entry name" value="DUF2283"/>
    <property type="match status" value="1"/>
</dbReference>
<dbReference type="InterPro" id="IPR019270">
    <property type="entry name" value="DUF2283"/>
</dbReference>